<keyword evidence="8" id="KW-1185">Reference proteome</keyword>
<evidence type="ECO:0000256" key="4">
    <source>
        <dbReference type="ARBA" id="ARBA00022833"/>
    </source>
</evidence>
<comment type="pathway">
    <text evidence="6">Glycan metabolism; pectin degradation; 2-dehydro-3-deoxy-D-gluconate from pectin: step 4/5.</text>
</comment>
<dbReference type="CDD" id="cd20294">
    <property type="entry name" value="cupin_KduI_N"/>
    <property type="match status" value="1"/>
</dbReference>
<feature type="binding site" evidence="6">
    <location>
        <position position="231"/>
    </location>
    <ligand>
        <name>Zn(2+)</name>
        <dbReference type="ChEBI" id="CHEBI:29105"/>
    </ligand>
</feature>
<gene>
    <name evidence="6 7" type="primary">kduI</name>
    <name evidence="7" type="ORF">IRJ18_13280</name>
</gene>
<keyword evidence="5 6" id="KW-0413">Isomerase</keyword>
<name>A0ABR9XIY9_9SPHI</name>
<dbReference type="PANTHER" id="PTHR38461">
    <property type="entry name" value="4-DEOXY-L-THREO-5-HEXOSULOSE-URONATE KETOL-ISOMERASE"/>
    <property type="match status" value="1"/>
</dbReference>
<dbReference type="EC" id="5.3.1.17" evidence="6"/>
<organism evidence="7 8">
    <name type="scientific">Mucilaginibacter boryungensis</name>
    <dbReference type="NCBI Taxonomy" id="768480"/>
    <lineage>
        <taxon>Bacteria</taxon>
        <taxon>Pseudomonadati</taxon>
        <taxon>Bacteroidota</taxon>
        <taxon>Sphingobacteriia</taxon>
        <taxon>Sphingobacteriales</taxon>
        <taxon>Sphingobacteriaceae</taxon>
        <taxon>Mucilaginibacter</taxon>
    </lineage>
</organism>
<evidence type="ECO:0000256" key="3">
    <source>
        <dbReference type="ARBA" id="ARBA00022723"/>
    </source>
</evidence>
<dbReference type="NCBIfam" id="NF002091">
    <property type="entry name" value="PRK00924.1"/>
    <property type="match status" value="1"/>
</dbReference>
<feature type="binding site" evidence="6">
    <location>
        <position position="233"/>
    </location>
    <ligand>
        <name>Zn(2+)</name>
        <dbReference type="ChEBI" id="CHEBI:29105"/>
    </ligand>
</feature>
<comment type="similarity">
    <text evidence="2 6">Belongs to the KduI family.</text>
</comment>
<dbReference type="InterPro" id="IPR011051">
    <property type="entry name" value="RmlC_Cupin_sf"/>
</dbReference>
<reference evidence="7 8" key="1">
    <citation type="submission" date="2020-10" db="EMBL/GenBank/DDBJ databases">
        <title>Mucilaginibacter mali sp. nov., isolated from rhizosphere soil of apple orchard.</title>
        <authorList>
            <person name="Lee J.-S."/>
            <person name="Kim H.S."/>
            <person name="Kim J.-S."/>
        </authorList>
    </citation>
    <scope>NUCLEOTIDE SEQUENCE [LARGE SCALE GENOMIC DNA]</scope>
    <source>
        <strain evidence="7 8">KCTC 23157</strain>
    </source>
</reference>
<dbReference type="InterPro" id="IPR027449">
    <property type="entry name" value="KduI_N"/>
</dbReference>
<keyword evidence="3 6" id="KW-0479">Metal-binding</keyword>
<dbReference type="HAMAP" id="MF_00687">
    <property type="entry name" value="KduI"/>
    <property type="match status" value="1"/>
</dbReference>
<dbReference type="PIRSF" id="PIRSF006625">
    <property type="entry name" value="KduI"/>
    <property type="match status" value="1"/>
</dbReference>
<dbReference type="Gene3D" id="2.60.120.520">
    <property type="entry name" value="pectin degrading enzyme 5-keto 4- deoxyuronate isomerase, domain 1"/>
    <property type="match status" value="1"/>
</dbReference>
<dbReference type="PANTHER" id="PTHR38461:SF1">
    <property type="entry name" value="4-DEOXY-L-THREO-5-HEXOSULOSE-URONATE KETOL-ISOMERASE"/>
    <property type="match status" value="1"/>
</dbReference>
<dbReference type="InterPro" id="IPR021120">
    <property type="entry name" value="KduI/IolB_isomerase"/>
</dbReference>
<feature type="binding site" evidence="6">
    <location>
        <position position="238"/>
    </location>
    <ligand>
        <name>Zn(2+)</name>
        <dbReference type="ChEBI" id="CHEBI:29105"/>
    </ligand>
</feature>
<feature type="binding site" evidence="6">
    <location>
        <position position="280"/>
    </location>
    <ligand>
        <name>Zn(2+)</name>
        <dbReference type="ChEBI" id="CHEBI:29105"/>
    </ligand>
</feature>
<dbReference type="GO" id="GO:0008697">
    <property type="term" value="F:4-deoxy-L-threo-5-hexosulose-uronate ketol-isomerase activity"/>
    <property type="evidence" value="ECO:0007669"/>
    <property type="project" value="UniProtKB-EC"/>
</dbReference>
<comment type="function">
    <text evidence="6">Catalyzes the isomerization of 5-dehydro-4-deoxy-D-glucuronate to 3-deoxy-D-glycero-2,5-hexodiulosonate.</text>
</comment>
<dbReference type="Pfam" id="PF04962">
    <property type="entry name" value="KduI"/>
    <property type="match status" value="1"/>
</dbReference>
<comment type="caution">
    <text evidence="7">The sequence shown here is derived from an EMBL/GenBank/DDBJ whole genome shotgun (WGS) entry which is preliminary data.</text>
</comment>
<dbReference type="Gene3D" id="2.60.120.10">
    <property type="entry name" value="Jelly Rolls"/>
    <property type="match status" value="1"/>
</dbReference>
<protein>
    <recommendedName>
        <fullName evidence="6">4-deoxy-L-threo-5-hexosulose-uronate ketol-isomerase</fullName>
        <ecNumber evidence="6">5.3.1.17</ecNumber>
    </recommendedName>
    <alternativeName>
        <fullName evidence="6">5-keto-4-deoxyuronate isomerase</fullName>
    </alternativeName>
    <alternativeName>
        <fullName evidence="6">DKI isomerase</fullName>
    </alternativeName>
</protein>
<evidence type="ECO:0000256" key="6">
    <source>
        <dbReference type="HAMAP-Rule" id="MF_00687"/>
    </source>
</evidence>
<accession>A0ABR9XIY9</accession>
<dbReference type="InterPro" id="IPR007045">
    <property type="entry name" value="KduI"/>
</dbReference>
<evidence type="ECO:0000313" key="8">
    <source>
        <dbReference type="Proteomes" id="UP000632774"/>
    </source>
</evidence>
<comment type="catalytic activity">
    <reaction evidence="1 6">
        <text>5-dehydro-4-deoxy-D-glucuronate = 3-deoxy-D-glycero-2,5-hexodiulosonate</text>
        <dbReference type="Rhea" id="RHEA:23896"/>
        <dbReference type="ChEBI" id="CHEBI:17117"/>
        <dbReference type="ChEBI" id="CHEBI:29071"/>
        <dbReference type="EC" id="5.3.1.17"/>
    </reaction>
</comment>
<evidence type="ECO:0000256" key="1">
    <source>
        <dbReference type="ARBA" id="ARBA00000552"/>
    </source>
</evidence>
<keyword evidence="4 6" id="KW-0862">Zinc</keyword>
<dbReference type="EMBL" id="JADFFM010000002">
    <property type="protein sequence ID" value="MBE9667338.1"/>
    <property type="molecule type" value="Genomic_DNA"/>
</dbReference>
<sequence length="313" mass="35323">MLLKAVRQDAAVWNFRLKVVHLHYLHNSRFIYLKFNILKVIQAVHPEDFKSYQTAKIRERFLLDGIVDPGKINLVYTHYDRMIVGGAMPMGTELSLGNYPNLRAEYFLERREIGIINVGGDGTVTADGTSYNVNKLDCLYIGKGTKDVKFASKSADAPAVFFILSSPAHMTYPTALMTNEDAVKVNAGSAETANKRTINKYIFLEGIRSCQLVMGLTILEPGSVWNTMPAHVHDRRMEAYFYFDVPQGNKVVHYMGEGDETRHIMMNNHEAVVSPPWSIHSGSATSNYKFIWGMCGENQDYTDMDPIAIPDLR</sequence>
<proteinExistence type="inferred from homology"/>
<evidence type="ECO:0000256" key="5">
    <source>
        <dbReference type="ARBA" id="ARBA00023235"/>
    </source>
</evidence>
<dbReference type="Proteomes" id="UP000632774">
    <property type="component" value="Unassembled WGS sequence"/>
</dbReference>
<comment type="cofactor">
    <cofactor evidence="6">
        <name>Zn(2+)</name>
        <dbReference type="ChEBI" id="CHEBI:29105"/>
    </cofactor>
    <text evidence="6">Binds 1 zinc ion per subunit.</text>
</comment>
<dbReference type="CDD" id="cd20491">
    <property type="entry name" value="cupin_KduI_C"/>
    <property type="match status" value="1"/>
</dbReference>
<dbReference type="SUPFAM" id="SSF51182">
    <property type="entry name" value="RmlC-like cupins"/>
    <property type="match status" value="1"/>
</dbReference>
<dbReference type="InterPro" id="IPR014710">
    <property type="entry name" value="RmlC-like_jellyroll"/>
</dbReference>
<evidence type="ECO:0000256" key="2">
    <source>
        <dbReference type="ARBA" id="ARBA00008086"/>
    </source>
</evidence>
<evidence type="ECO:0000313" key="7">
    <source>
        <dbReference type="EMBL" id="MBE9667338.1"/>
    </source>
</evidence>